<dbReference type="Pfam" id="PF00059">
    <property type="entry name" value="Lectin_C"/>
    <property type="match status" value="1"/>
</dbReference>
<proteinExistence type="predicted"/>
<dbReference type="PROSITE" id="PS50041">
    <property type="entry name" value="C_TYPE_LECTIN_2"/>
    <property type="match status" value="1"/>
</dbReference>
<dbReference type="EnsemblMetazoa" id="BGLB030852-RA">
    <property type="protein sequence ID" value="BGLB030852-PA"/>
    <property type="gene ID" value="BGLB030852"/>
</dbReference>
<evidence type="ECO:0000256" key="2">
    <source>
        <dbReference type="SAM" id="SignalP"/>
    </source>
</evidence>
<evidence type="ECO:0000259" key="3">
    <source>
        <dbReference type="PROSITE" id="PS50041"/>
    </source>
</evidence>
<accession>A0A2C9LGT0</accession>
<feature type="domain" description="C-type lectin" evidence="3">
    <location>
        <begin position="207"/>
        <end position="319"/>
    </location>
</feature>
<evidence type="ECO:0000313" key="4">
    <source>
        <dbReference type="EnsemblMetazoa" id="BGLB030852-PA"/>
    </source>
</evidence>
<dbReference type="SMART" id="SM00034">
    <property type="entry name" value="CLECT"/>
    <property type="match status" value="1"/>
</dbReference>
<name>A0A2C9LGT0_BIOGL</name>
<reference evidence="4" key="1">
    <citation type="submission" date="2020-05" db="UniProtKB">
        <authorList>
            <consortium name="EnsemblMetazoa"/>
        </authorList>
    </citation>
    <scope>IDENTIFICATION</scope>
    <source>
        <strain evidence="4">BB02</strain>
    </source>
</reference>
<dbReference type="Proteomes" id="UP000076420">
    <property type="component" value="Unassembled WGS sequence"/>
</dbReference>
<feature type="chain" id="PRO_5013310900" description="C-type lectin domain-containing protein" evidence="2">
    <location>
        <begin position="19"/>
        <end position="333"/>
    </location>
</feature>
<keyword evidence="2" id="KW-0732">Signal</keyword>
<evidence type="ECO:0000313" key="5">
    <source>
        <dbReference type="Proteomes" id="UP000076420"/>
    </source>
</evidence>
<gene>
    <name evidence="4" type="primary">106061730</name>
</gene>
<dbReference type="VEuPathDB" id="VectorBase:BGLB030852"/>
<protein>
    <recommendedName>
        <fullName evidence="3">C-type lectin domain-containing protein</fullName>
    </recommendedName>
</protein>
<dbReference type="KEGG" id="bgt:106061730"/>
<dbReference type="InterPro" id="IPR016187">
    <property type="entry name" value="CTDL_fold"/>
</dbReference>
<dbReference type="InterPro" id="IPR050111">
    <property type="entry name" value="C-type_lectin/snaclec_domain"/>
</dbReference>
<dbReference type="PANTHER" id="PTHR22803">
    <property type="entry name" value="MANNOSE, PHOSPHOLIPASE, LECTIN RECEPTOR RELATED"/>
    <property type="match status" value="1"/>
</dbReference>
<sequence length="333" mass="37761">MLVSLLIVLCQLLSVAHEALVIEVQPSRIQPGLTDGLVINCSVTENKIPQMMKIYSLVLSRAQASNKDSFEELIILNYSERNSTLNTSNVPEGSSGMNGSSHITLTWPNPSYQEASRYKCEARGISTSFNKISATAYASVETDEPDIRSLVDELLHLRKETYETSKSLKEVKQTCTSLNNSLQKAVKKLIREKDQTKKSLFHVSPVFQGRRYYLSRRQASNEIYVAQSTCAFFGGYLAEIDSSEEHSFIANFVNQIKDLPFGAAYIGLTENNGVWTNIYSKNDSTFLPWGHSEPNNHEKNEFCVVLDRTINWRYNDISCYYNDILRYLCEIPE</sequence>
<dbReference type="CDD" id="cd00037">
    <property type="entry name" value="CLECT"/>
    <property type="match status" value="1"/>
</dbReference>
<dbReference type="SUPFAM" id="SSF56436">
    <property type="entry name" value="C-type lectin-like"/>
    <property type="match status" value="1"/>
</dbReference>
<evidence type="ECO:0000256" key="1">
    <source>
        <dbReference type="SAM" id="Coils"/>
    </source>
</evidence>
<keyword evidence="1" id="KW-0175">Coiled coil</keyword>
<dbReference type="InterPro" id="IPR001304">
    <property type="entry name" value="C-type_lectin-like"/>
</dbReference>
<dbReference type="InterPro" id="IPR016186">
    <property type="entry name" value="C-type_lectin-like/link_sf"/>
</dbReference>
<feature type="coiled-coil region" evidence="1">
    <location>
        <begin position="168"/>
        <end position="199"/>
    </location>
</feature>
<feature type="signal peptide" evidence="2">
    <location>
        <begin position="1"/>
        <end position="18"/>
    </location>
</feature>
<dbReference type="VEuPathDB" id="VectorBase:BGLAX_030475"/>
<dbReference type="OrthoDB" id="6066607at2759"/>
<dbReference type="AlphaFoldDB" id="A0A2C9LGT0"/>
<dbReference type="Gene3D" id="3.10.100.10">
    <property type="entry name" value="Mannose-Binding Protein A, subunit A"/>
    <property type="match status" value="1"/>
</dbReference>
<organism evidence="4 5">
    <name type="scientific">Biomphalaria glabrata</name>
    <name type="common">Bloodfluke planorb</name>
    <name type="synonym">Freshwater snail</name>
    <dbReference type="NCBI Taxonomy" id="6526"/>
    <lineage>
        <taxon>Eukaryota</taxon>
        <taxon>Metazoa</taxon>
        <taxon>Spiralia</taxon>
        <taxon>Lophotrochozoa</taxon>
        <taxon>Mollusca</taxon>
        <taxon>Gastropoda</taxon>
        <taxon>Heterobranchia</taxon>
        <taxon>Euthyneura</taxon>
        <taxon>Panpulmonata</taxon>
        <taxon>Hygrophila</taxon>
        <taxon>Lymnaeoidea</taxon>
        <taxon>Planorbidae</taxon>
        <taxon>Biomphalaria</taxon>
    </lineage>
</organism>